<proteinExistence type="inferred from homology"/>
<reference evidence="9 10" key="1">
    <citation type="submission" date="2010-12" db="EMBL/GenBank/DDBJ databases">
        <authorList>
            <person name="Muzny D."/>
            <person name="Qin X."/>
            <person name="Deng J."/>
            <person name="Jiang H."/>
            <person name="Liu Y."/>
            <person name="Qu J."/>
            <person name="Song X.-Z."/>
            <person name="Zhang L."/>
            <person name="Thornton R."/>
            <person name="Coyle M."/>
            <person name="Francisco L."/>
            <person name="Jackson L."/>
            <person name="Javaid M."/>
            <person name="Korchina V."/>
            <person name="Kovar C."/>
            <person name="Mata R."/>
            <person name="Mathew T."/>
            <person name="Ngo R."/>
            <person name="Nguyen L."/>
            <person name="Nguyen N."/>
            <person name="Okwuonu G."/>
            <person name="Ongeri F."/>
            <person name="Pham C."/>
            <person name="Simmons D."/>
            <person name="Wilczek-Boney K."/>
            <person name="Hale W."/>
            <person name="Jakkamsetti A."/>
            <person name="Pham P."/>
            <person name="Ruth R."/>
            <person name="San Lucas F."/>
            <person name="Warren J."/>
            <person name="Zhang J."/>
            <person name="Zhao Z."/>
            <person name="Zhou C."/>
            <person name="Zhu D."/>
            <person name="Lee S."/>
            <person name="Bess C."/>
            <person name="Blankenburg K."/>
            <person name="Forbes L."/>
            <person name="Fu Q."/>
            <person name="Gubbala S."/>
            <person name="Hirani K."/>
            <person name="Jayaseelan J.C."/>
            <person name="Lara F."/>
            <person name="Munidasa M."/>
            <person name="Palculict T."/>
            <person name="Patil S."/>
            <person name="Pu L.-L."/>
            <person name="Saada N."/>
            <person name="Tang L."/>
            <person name="Weissenberger G."/>
            <person name="Zhu Y."/>
            <person name="Hemphill L."/>
            <person name="Shang Y."/>
            <person name="Youmans B."/>
            <person name="Ayvaz T."/>
            <person name="Ross M."/>
            <person name="Santibanez J."/>
            <person name="Aqrawi P."/>
            <person name="Gross S."/>
            <person name="Joshi V."/>
            <person name="Fowler G."/>
            <person name="Nazareth L."/>
            <person name="Reid J."/>
            <person name="Worley K."/>
            <person name="Petrosino J."/>
            <person name="Highlander S."/>
            <person name="Gibbs R."/>
        </authorList>
    </citation>
    <scope>NUCLEOTIDE SEQUENCE [LARGE SCALE GENOMIC DNA]</scope>
    <source>
        <strain evidence="9 10">ATCC 700641</strain>
    </source>
</reference>
<keyword evidence="2" id="KW-0964">Secreted</keyword>
<dbReference type="NCBIfam" id="TIGR01167">
    <property type="entry name" value="LPXTG_anchor"/>
    <property type="match status" value="1"/>
</dbReference>
<dbReference type="GO" id="GO:0008270">
    <property type="term" value="F:zinc ion binding"/>
    <property type="evidence" value="ECO:0007669"/>
    <property type="project" value="InterPro"/>
</dbReference>
<feature type="region of interest" description="Disordered" evidence="6">
    <location>
        <begin position="52"/>
        <end position="130"/>
    </location>
</feature>
<feature type="active site" description="Proton donor/acceptor" evidence="5">
    <location>
        <position position="532"/>
    </location>
</feature>
<keyword evidence="1" id="KW-0134">Cell wall</keyword>
<dbReference type="InterPro" id="IPR019931">
    <property type="entry name" value="LPXTG_anchor"/>
</dbReference>
<keyword evidence="10" id="KW-1185">Reference proteome</keyword>
<evidence type="ECO:0000313" key="9">
    <source>
        <dbReference type="EMBL" id="EFV99902.1"/>
    </source>
</evidence>
<keyword evidence="3 7" id="KW-0732">Signal</keyword>
<feature type="domain" description="Peptidase M14" evidence="8">
    <location>
        <begin position="256"/>
        <end position="555"/>
    </location>
</feature>
<comment type="similarity">
    <text evidence="5">Belongs to the peptidase M14 family.</text>
</comment>
<dbReference type="Gene3D" id="3.40.630.10">
    <property type="entry name" value="Zn peptidases"/>
    <property type="match status" value="1"/>
</dbReference>
<evidence type="ECO:0000256" key="4">
    <source>
        <dbReference type="ARBA" id="ARBA00023088"/>
    </source>
</evidence>
<dbReference type="PROSITE" id="PS52035">
    <property type="entry name" value="PEPTIDASE_M14"/>
    <property type="match status" value="1"/>
</dbReference>
<evidence type="ECO:0000256" key="1">
    <source>
        <dbReference type="ARBA" id="ARBA00022512"/>
    </source>
</evidence>
<feature type="chain" id="PRO_5038606807" evidence="7">
    <location>
        <begin position="42"/>
        <end position="1096"/>
    </location>
</feature>
<feature type="compositionally biased region" description="Low complexity" evidence="6">
    <location>
        <begin position="82"/>
        <end position="114"/>
    </location>
</feature>
<name>E7S9D2_9STRE</name>
<dbReference type="AlphaFoldDB" id="E7S9D2"/>
<dbReference type="GO" id="GO:0006508">
    <property type="term" value="P:proteolysis"/>
    <property type="evidence" value="ECO:0007669"/>
    <property type="project" value="InterPro"/>
</dbReference>
<dbReference type="Pfam" id="PF00746">
    <property type="entry name" value="Gram_pos_anchor"/>
    <property type="match status" value="1"/>
</dbReference>
<dbReference type="InterPro" id="IPR000834">
    <property type="entry name" value="Peptidase_M14"/>
</dbReference>
<evidence type="ECO:0000256" key="7">
    <source>
        <dbReference type="SAM" id="SignalP"/>
    </source>
</evidence>
<evidence type="ECO:0000259" key="8">
    <source>
        <dbReference type="PROSITE" id="PS52035"/>
    </source>
</evidence>
<dbReference type="GO" id="GO:0004181">
    <property type="term" value="F:metallocarboxypeptidase activity"/>
    <property type="evidence" value="ECO:0007669"/>
    <property type="project" value="InterPro"/>
</dbReference>
<organism evidence="9 10">
    <name type="scientific">Streptococcus australis ATCC 700641</name>
    <dbReference type="NCBI Taxonomy" id="888833"/>
    <lineage>
        <taxon>Bacteria</taxon>
        <taxon>Bacillati</taxon>
        <taxon>Bacillota</taxon>
        <taxon>Bacilli</taxon>
        <taxon>Lactobacillales</taxon>
        <taxon>Streptococcaceae</taxon>
        <taxon>Streptococcus</taxon>
    </lineage>
</organism>
<dbReference type="eggNOG" id="COG2866">
    <property type="taxonomic scope" value="Bacteria"/>
</dbReference>
<gene>
    <name evidence="9" type="ORF">HMPREF9421_0688</name>
</gene>
<feature type="signal peptide" evidence="7">
    <location>
        <begin position="1"/>
        <end position="41"/>
    </location>
</feature>
<dbReference type="HOGENOM" id="CLU_003427_0_0_9"/>
<evidence type="ECO:0000256" key="5">
    <source>
        <dbReference type="PROSITE-ProRule" id="PRU01379"/>
    </source>
</evidence>
<keyword evidence="4" id="KW-0572">Peptidoglycan-anchor</keyword>
<sequence length="1096" mass="120698">MYAKNKGGLFMHSSYKKRLYTNALSISTAVLLAFLAQGQVAADTVEPASPAAPVENVLKPEDTSASPVAGSEVASPSSATEVTPSPVEASPSSASPASPETSSSTASDTASPAAKPENPVSDRAASTEPAVSLTNSTIYMSEKEKLTDTVKGQAQAAGKISWTLDDKPLEEWKTWDMETGTLSKDPFITVEENKNGNDLDVTFNVKELFGEDLSLRSPNNIRRTYRNYIGEHTLVGTSSDLGLTIRKNLTFRPYKDFHTHEEMLASIEQTKAEAKTDRLVQLETLGKSAQGRDMKMGIVSKDQASIDHYLSSTNPKALTKPSEMLAALKDKTLDYKLPVLVHNTHADEQPGIDIITGLFRTFATENQVTFKTTDEAGNVKNVTLDIPTLLNKFIFLFDFTENPDGDALNLRALANGLDPNRDASYQTNPEVRTVIQMINKWNPIALYDIHGFVKEFLIEPATPPHDPNFEYDLMSNLMLENAHHMGRAGVANSKYDSYIIPKLDWGDGWDDSFSGYTGVYAVYHGILGHTIEIPESNQESYYAGRNAVLGGIDFLNQDPDKLLEMRLNFYLRGLNKIEDPKAENELVGPTGEVVGRVKNGRPKFFPDYYVIPMGLDKDNDAQEAFNMIDYFKRNGVLVKELKEDTGNYKKGDLVIDMAQAKRGYANHILYKGSNESAWAAMYAELLVNFPDMKGFKAEPVFKDGLFAGKLGEVTTTRATRTSEIDPKAPYYVIANTSASAVQAVNKAISQGKSVYLTDDGYIVDRDTFASLLPNYAIYGEALYKVPNGPTLKPLKIYSPNYHYDWTGVDAPAHTSLVLKKLGFQIVDTPDEADVIVLENNRFDASIFGKKPTLVIGGEAMQKLEKLGVLAGFDAEKLKGGSDYEGLMKAIIDDQDPLTSGYKKNALFYSNSGNWIEKVPSNFKTLMSIASSDYYIAGWWPKNEVLANKVMAISGELLGQPLFVYAGNPTNRQHPVHFFRWVTNAIFGSKLASLMDYVPAKEPDQVVVPIHNQTTTPQPILAKKDTTKVLLPQKETAAEAEESAQTLSYQVGQRFQENPAKAQLPQTGDHSTGHFVLSSFLLAVSGGMLLLKKKEVE</sequence>
<dbReference type="SUPFAM" id="SSF53187">
    <property type="entry name" value="Zn-dependent exopeptidases"/>
    <property type="match status" value="1"/>
</dbReference>
<protein>
    <submittedName>
        <fullName evidence="9">LPXTG-motif cell wall anchor domain protein</fullName>
    </submittedName>
</protein>
<evidence type="ECO:0000313" key="10">
    <source>
        <dbReference type="Proteomes" id="UP000002814"/>
    </source>
</evidence>
<evidence type="ECO:0000256" key="2">
    <source>
        <dbReference type="ARBA" id="ARBA00022525"/>
    </source>
</evidence>
<accession>E7S9D2</accession>
<comment type="caution">
    <text evidence="9">The sequence shown here is derived from an EMBL/GenBank/DDBJ whole genome shotgun (WGS) entry which is preliminary data.</text>
</comment>
<dbReference type="Proteomes" id="UP000002814">
    <property type="component" value="Unassembled WGS sequence"/>
</dbReference>
<evidence type="ECO:0000256" key="6">
    <source>
        <dbReference type="SAM" id="MobiDB-lite"/>
    </source>
</evidence>
<dbReference type="EMBL" id="AEQR01000013">
    <property type="protein sequence ID" value="EFV99902.1"/>
    <property type="molecule type" value="Genomic_DNA"/>
</dbReference>
<evidence type="ECO:0000256" key="3">
    <source>
        <dbReference type="ARBA" id="ARBA00022729"/>
    </source>
</evidence>